<evidence type="ECO:0000313" key="1">
    <source>
        <dbReference type="EMBL" id="KAI3755899.1"/>
    </source>
</evidence>
<dbReference type="Proteomes" id="UP001056120">
    <property type="component" value="Linkage Group LG18"/>
</dbReference>
<sequence>MLHEGNKCALCVKMPKVLFVPGFINEIELYSIKTWMLSDVLNNMLSSRRPYHYLKDDVLLRVFDEAIGASINSLIHSNNVMVCHILVLVI</sequence>
<dbReference type="EMBL" id="CM042035">
    <property type="protein sequence ID" value="KAI3755899.1"/>
    <property type="molecule type" value="Genomic_DNA"/>
</dbReference>
<evidence type="ECO:0000313" key="2">
    <source>
        <dbReference type="Proteomes" id="UP001056120"/>
    </source>
</evidence>
<organism evidence="1 2">
    <name type="scientific">Smallanthus sonchifolius</name>
    <dbReference type="NCBI Taxonomy" id="185202"/>
    <lineage>
        <taxon>Eukaryota</taxon>
        <taxon>Viridiplantae</taxon>
        <taxon>Streptophyta</taxon>
        <taxon>Embryophyta</taxon>
        <taxon>Tracheophyta</taxon>
        <taxon>Spermatophyta</taxon>
        <taxon>Magnoliopsida</taxon>
        <taxon>eudicotyledons</taxon>
        <taxon>Gunneridae</taxon>
        <taxon>Pentapetalae</taxon>
        <taxon>asterids</taxon>
        <taxon>campanulids</taxon>
        <taxon>Asterales</taxon>
        <taxon>Asteraceae</taxon>
        <taxon>Asteroideae</taxon>
        <taxon>Heliantheae alliance</taxon>
        <taxon>Millerieae</taxon>
        <taxon>Smallanthus</taxon>
    </lineage>
</organism>
<name>A0ACB9EAE9_9ASTR</name>
<comment type="caution">
    <text evidence="1">The sequence shown here is derived from an EMBL/GenBank/DDBJ whole genome shotgun (WGS) entry which is preliminary data.</text>
</comment>
<keyword evidence="2" id="KW-1185">Reference proteome</keyword>
<protein>
    <submittedName>
        <fullName evidence="1">Uncharacterized protein</fullName>
    </submittedName>
</protein>
<reference evidence="2" key="1">
    <citation type="journal article" date="2022" name="Mol. Ecol. Resour.">
        <title>The genomes of chicory, endive, great burdock and yacon provide insights into Asteraceae palaeo-polyploidization history and plant inulin production.</title>
        <authorList>
            <person name="Fan W."/>
            <person name="Wang S."/>
            <person name="Wang H."/>
            <person name="Wang A."/>
            <person name="Jiang F."/>
            <person name="Liu H."/>
            <person name="Zhao H."/>
            <person name="Xu D."/>
            <person name="Zhang Y."/>
        </authorList>
    </citation>
    <scope>NUCLEOTIDE SEQUENCE [LARGE SCALE GENOMIC DNA]</scope>
    <source>
        <strain evidence="2">cv. Yunnan</strain>
    </source>
</reference>
<gene>
    <name evidence="1" type="ORF">L1987_55708</name>
</gene>
<proteinExistence type="predicted"/>
<accession>A0ACB9EAE9</accession>
<reference evidence="1 2" key="2">
    <citation type="journal article" date="2022" name="Mol. Ecol. Resour.">
        <title>The genomes of chicory, endive, great burdock and yacon provide insights into Asteraceae paleo-polyploidization history and plant inulin production.</title>
        <authorList>
            <person name="Fan W."/>
            <person name="Wang S."/>
            <person name="Wang H."/>
            <person name="Wang A."/>
            <person name="Jiang F."/>
            <person name="Liu H."/>
            <person name="Zhao H."/>
            <person name="Xu D."/>
            <person name="Zhang Y."/>
        </authorList>
    </citation>
    <scope>NUCLEOTIDE SEQUENCE [LARGE SCALE GENOMIC DNA]</scope>
    <source>
        <strain evidence="2">cv. Yunnan</strain>
        <tissue evidence="1">Leaves</tissue>
    </source>
</reference>